<proteinExistence type="predicted"/>
<dbReference type="RefSeq" id="WP_034767314.1">
    <property type="nucleotide sequence ID" value="NZ_CCRF01000010.1"/>
</dbReference>
<keyword evidence="4" id="KW-1185">Reference proteome</keyword>
<dbReference type="AlphaFoldDB" id="A0A090KN84"/>
<evidence type="ECO:0008006" key="5">
    <source>
        <dbReference type="Google" id="ProtNLM"/>
    </source>
</evidence>
<evidence type="ECO:0000313" key="3">
    <source>
        <dbReference type="EMBL" id="CEE00149.1"/>
    </source>
</evidence>
<name>A0A090KN84_9BACI</name>
<dbReference type="PANTHER" id="PTHR36449:SF1">
    <property type="entry name" value="ACETYLTRANSFERASE"/>
    <property type="match status" value="1"/>
</dbReference>
<reference evidence="3 4" key="1">
    <citation type="submission" date="2014-07" db="EMBL/GenBank/DDBJ databases">
        <authorList>
            <person name="Wibberg Daniel"/>
        </authorList>
    </citation>
    <scope>NUCLEOTIDE SEQUENCE [LARGE SCALE GENOMIC DNA]</scope>
</reference>
<protein>
    <recommendedName>
        <fullName evidence="5">N-acetyltransferase domain-containing protein</fullName>
    </recommendedName>
</protein>
<organism evidence="3 4">
    <name type="scientific">Caldibacillus thermoamylovorans</name>
    <dbReference type="NCBI Taxonomy" id="35841"/>
    <lineage>
        <taxon>Bacteria</taxon>
        <taxon>Bacillati</taxon>
        <taxon>Bacillota</taxon>
        <taxon>Bacilli</taxon>
        <taxon>Bacillales</taxon>
        <taxon>Bacillaceae</taxon>
        <taxon>Caldibacillus</taxon>
    </lineage>
</organism>
<evidence type="ECO:0000256" key="2">
    <source>
        <dbReference type="ARBA" id="ARBA00023315"/>
    </source>
</evidence>
<dbReference type="Proteomes" id="UP000040576">
    <property type="component" value="Unassembled WGS sequence"/>
</dbReference>
<gene>
    <name evidence="3" type="ORF">BT1A1_0288</name>
</gene>
<dbReference type="GO" id="GO:0016746">
    <property type="term" value="F:acyltransferase activity"/>
    <property type="evidence" value="ECO:0007669"/>
    <property type="project" value="UniProtKB-KW"/>
</dbReference>
<keyword evidence="1" id="KW-0808">Transferase</keyword>
<dbReference type="EMBL" id="CCRF01000010">
    <property type="protein sequence ID" value="CEE00149.1"/>
    <property type="molecule type" value="Genomic_DNA"/>
</dbReference>
<keyword evidence="2" id="KW-0012">Acyltransferase</keyword>
<dbReference type="Gene3D" id="3.40.630.30">
    <property type="match status" value="1"/>
</dbReference>
<dbReference type="PANTHER" id="PTHR36449">
    <property type="entry name" value="ACETYLTRANSFERASE-RELATED"/>
    <property type="match status" value="1"/>
</dbReference>
<accession>A0A090KN84</accession>
<evidence type="ECO:0000256" key="1">
    <source>
        <dbReference type="ARBA" id="ARBA00022679"/>
    </source>
</evidence>
<sequence length="178" mass="20355">MQVISLLSLIEAGEESEVRDYLSSFSCSLNSGVENFLKNQPIENEKRGMTRTFIIIDEENNNDIIGYFTLMNKQFEFAEGVSKSVRQKIAFNKHALSVSTILIAQLGRADQYKGIIPGSEILRLALENCKIVYRTIGMRIVCVEYEPIDKIEKFYLNNSFKFLQKNPNGLRLAFLRLS</sequence>
<evidence type="ECO:0000313" key="4">
    <source>
        <dbReference type="Proteomes" id="UP000040576"/>
    </source>
</evidence>